<evidence type="ECO:0000256" key="2">
    <source>
        <dbReference type="ARBA" id="ARBA00023002"/>
    </source>
</evidence>
<dbReference type="InterPro" id="IPR036291">
    <property type="entry name" value="NAD(P)-bd_dom_sf"/>
</dbReference>
<dbReference type="PRINTS" id="PR00081">
    <property type="entry name" value="GDHRDH"/>
</dbReference>
<evidence type="ECO:0000256" key="1">
    <source>
        <dbReference type="ARBA" id="ARBA00006484"/>
    </source>
</evidence>
<dbReference type="Proteomes" id="UP001617669">
    <property type="component" value="Unassembled WGS sequence"/>
</dbReference>
<dbReference type="PRINTS" id="PR00080">
    <property type="entry name" value="SDRFAMILY"/>
</dbReference>
<dbReference type="InterPro" id="IPR002347">
    <property type="entry name" value="SDR_fam"/>
</dbReference>
<dbReference type="Gene3D" id="3.40.50.720">
    <property type="entry name" value="NAD(P)-binding Rossmann-like Domain"/>
    <property type="match status" value="1"/>
</dbReference>
<organism evidence="4 5">
    <name type="scientific">Methylobacillus methanolivorans</name>
    <dbReference type="NCBI Taxonomy" id="1848927"/>
    <lineage>
        <taxon>Bacteria</taxon>
        <taxon>Pseudomonadati</taxon>
        <taxon>Pseudomonadota</taxon>
        <taxon>Betaproteobacteria</taxon>
        <taxon>Nitrosomonadales</taxon>
        <taxon>Methylophilaceae</taxon>
        <taxon>Methylobacillus</taxon>
    </lineage>
</organism>
<comment type="similarity">
    <text evidence="1">Belongs to the short-chain dehydrogenases/reductases (SDR) family.</text>
</comment>
<dbReference type="RefSeq" id="WP_400882396.1">
    <property type="nucleotide sequence ID" value="NZ_JBIWXY010000002.1"/>
</dbReference>
<protein>
    <submittedName>
        <fullName evidence="4">SDR family NAD(P)-dependent oxidoreductase</fullName>
        <ecNumber evidence="4">1.1.1.-</ecNumber>
    </submittedName>
</protein>
<comment type="caution">
    <text evidence="4">The sequence shown here is derived from an EMBL/GenBank/DDBJ whole genome shotgun (WGS) entry which is preliminary data.</text>
</comment>
<evidence type="ECO:0000259" key="3">
    <source>
        <dbReference type="SMART" id="SM00822"/>
    </source>
</evidence>
<dbReference type="SMART" id="SM00822">
    <property type="entry name" value="PKS_KR"/>
    <property type="match status" value="1"/>
</dbReference>
<dbReference type="PANTHER" id="PTHR43477:SF1">
    <property type="entry name" value="DIHYDROANTICAPSIN 7-DEHYDROGENASE"/>
    <property type="match status" value="1"/>
</dbReference>
<dbReference type="GO" id="GO:0016491">
    <property type="term" value="F:oxidoreductase activity"/>
    <property type="evidence" value="ECO:0007669"/>
    <property type="project" value="UniProtKB-KW"/>
</dbReference>
<name>A0ABW8GMR6_9PROT</name>
<dbReference type="PANTHER" id="PTHR43477">
    <property type="entry name" value="DIHYDROANTICAPSIN 7-DEHYDROGENASE"/>
    <property type="match status" value="1"/>
</dbReference>
<dbReference type="CDD" id="cd05233">
    <property type="entry name" value="SDR_c"/>
    <property type="match status" value="1"/>
</dbReference>
<proteinExistence type="inferred from homology"/>
<dbReference type="SUPFAM" id="SSF51735">
    <property type="entry name" value="NAD(P)-binding Rossmann-fold domains"/>
    <property type="match status" value="1"/>
</dbReference>
<dbReference type="EC" id="1.1.1.-" evidence="4"/>
<evidence type="ECO:0000313" key="5">
    <source>
        <dbReference type="Proteomes" id="UP001617669"/>
    </source>
</evidence>
<sequence length="251" mass="26224">MQDPFSLSGKRVLVTGASSGIGKQIAITCSQMGAELVITGRNQERLRATAASLHGEGHTVLPADLSQQGDIDMLAQQAGVLNGLVHAAGISRLVPFRLMSKGHLDEIFDSNTFAPLLLTKALLAKKCIAANGSILFIAALSSHSGALATSAYAASKSALLGAMRSLALEVAKQGIRANCLSPGYVRTPMLEGLGQGGGNMDALFDLTPLGIGEPEDVAYASVFYLADASRWVTRNYFILDGGLSTPMDIYA</sequence>
<keyword evidence="5" id="KW-1185">Reference proteome</keyword>
<gene>
    <name evidence="4" type="ORF">ACIKP9_10485</name>
</gene>
<dbReference type="InterPro" id="IPR057326">
    <property type="entry name" value="KR_dom"/>
</dbReference>
<dbReference type="EMBL" id="JBIWXY010000002">
    <property type="protein sequence ID" value="MFJ5446653.1"/>
    <property type="molecule type" value="Genomic_DNA"/>
</dbReference>
<dbReference type="InterPro" id="IPR051122">
    <property type="entry name" value="SDR_DHRS6-like"/>
</dbReference>
<accession>A0ABW8GMR6</accession>
<dbReference type="Pfam" id="PF13561">
    <property type="entry name" value="adh_short_C2"/>
    <property type="match status" value="1"/>
</dbReference>
<reference evidence="4 5" key="1">
    <citation type="submission" date="2024-11" db="EMBL/GenBank/DDBJ databases">
        <authorList>
            <person name="Kaparullina E.N."/>
            <person name="Delegan Y.A."/>
            <person name="Doronina N.V."/>
        </authorList>
    </citation>
    <scope>NUCLEOTIDE SEQUENCE [LARGE SCALE GENOMIC DNA]</scope>
    <source>
        <strain evidence="4 5">7sh_L</strain>
    </source>
</reference>
<evidence type="ECO:0000313" key="4">
    <source>
        <dbReference type="EMBL" id="MFJ5446653.1"/>
    </source>
</evidence>
<keyword evidence="2 4" id="KW-0560">Oxidoreductase</keyword>
<feature type="domain" description="Ketoreductase" evidence="3">
    <location>
        <begin position="10"/>
        <end position="183"/>
    </location>
</feature>